<evidence type="ECO:0008006" key="4">
    <source>
        <dbReference type="Google" id="ProtNLM"/>
    </source>
</evidence>
<reference evidence="2 3" key="1">
    <citation type="submission" date="2019-03" db="EMBL/GenBank/DDBJ databases">
        <authorList>
            <person name="Kim M.K.M."/>
        </authorList>
    </citation>
    <scope>NUCLEOTIDE SEQUENCE [LARGE SCALE GENOMIC DNA]</scope>
    <source>
        <strain evidence="2 3">18JY15-6</strain>
    </source>
</reference>
<evidence type="ECO:0000313" key="2">
    <source>
        <dbReference type="EMBL" id="TCJ24380.1"/>
    </source>
</evidence>
<keyword evidence="1" id="KW-0812">Transmembrane</keyword>
<evidence type="ECO:0000313" key="3">
    <source>
        <dbReference type="Proteomes" id="UP000295453"/>
    </source>
</evidence>
<keyword evidence="3" id="KW-1185">Reference proteome</keyword>
<protein>
    <recommendedName>
        <fullName evidence="4">Integral membrane protein</fullName>
    </recommendedName>
</protein>
<accession>A0A4R1C1J9</accession>
<comment type="caution">
    <text evidence="2">The sequence shown here is derived from an EMBL/GenBank/DDBJ whole genome shotgun (WGS) entry which is preliminary data.</text>
</comment>
<gene>
    <name evidence="2" type="ORF">EPD65_09215</name>
</gene>
<dbReference type="Proteomes" id="UP000295453">
    <property type="component" value="Unassembled WGS sequence"/>
</dbReference>
<dbReference type="RefSeq" id="WP_131583393.1">
    <property type="nucleotide sequence ID" value="NZ_SJZJ01000013.1"/>
</dbReference>
<feature type="transmembrane region" description="Helical" evidence="1">
    <location>
        <begin position="39"/>
        <end position="56"/>
    </location>
</feature>
<keyword evidence="1" id="KW-0472">Membrane</keyword>
<dbReference type="AlphaFoldDB" id="A0A4R1C1J9"/>
<keyword evidence="1" id="KW-1133">Transmembrane helix</keyword>
<proteinExistence type="predicted"/>
<sequence length="118" mass="12360">MDILRQLLLVVHLVAFAALLGGLLGQAKAAQKAVHQSTIWGARIAFLAGLALVGVLESNDVHPNAGKIAVKALIGLAVLGLLEARRKKGLTNALYWVATGLTVANVLVAVLWASAHHF</sequence>
<organism evidence="2 3">
    <name type="scientific">Nocardioides jejuensis</name>
    <dbReference type="NCBI Taxonomy" id="2502782"/>
    <lineage>
        <taxon>Bacteria</taxon>
        <taxon>Bacillati</taxon>
        <taxon>Actinomycetota</taxon>
        <taxon>Actinomycetes</taxon>
        <taxon>Propionibacteriales</taxon>
        <taxon>Nocardioidaceae</taxon>
        <taxon>Nocardioides</taxon>
    </lineage>
</organism>
<name>A0A4R1C1J9_9ACTN</name>
<evidence type="ECO:0000256" key="1">
    <source>
        <dbReference type="SAM" id="Phobius"/>
    </source>
</evidence>
<feature type="transmembrane region" description="Helical" evidence="1">
    <location>
        <begin position="93"/>
        <end position="113"/>
    </location>
</feature>
<dbReference type="OrthoDB" id="3730860at2"/>
<dbReference type="EMBL" id="SJZJ01000013">
    <property type="protein sequence ID" value="TCJ24380.1"/>
    <property type="molecule type" value="Genomic_DNA"/>
</dbReference>